<accession>A0A0E9U8N4</accession>
<protein>
    <submittedName>
        <fullName evidence="2">Uncharacterized protein</fullName>
    </submittedName>
</protein>
<dbReference type="AlphaFoldDB" id="A0A0E9U8N4"/>
<organism evidence="2">
    <name type="scientific">Anguilla anguilla</name>
    <name type="common">European freshwater eel</name>
    <name type="synonym">Muraena anguilla</name>
    <dbReference type="NCBI Taxonomy" id="7936"/>
    <lineage>
        <taxon>Eukaryota</taxon>
        <taxon>Metazoa</taxon>
        <taxon>Chordata</taxon>
        <taxon>Craniata</taxon>
        <taxon>Vertebrata</taxon>
        <taxon>Euteleostomi</taxon>
        <taxon>Actinopterygii</taxon>
        <taxon>Neopterygii</taxon>
        <taxon>Teleostei</taxon>
        <taxon>Anguilliformes</taxon>
        <taxon>Anguillidae</taxon>
        <taxon>Anguilla</taxon>
    </lineage>
</organism>
<name>A0A0E9U8N4_ANGAN</name>
<evidence type="ECO:0000256" key="1">
    <source>
        <dbReference type="SAM" id="MobiDB-lite"/>
    </source>
</evidence>
<reference evidence="2" key="1">
    <citation type="submission" date="2014-11" db="EMBL/GenBank/DDBJ databases">
        <authorList>
            <person name="Amaro Gonzalez C."/>
        </authorList>
    </citation>
    <scope>NUCLEOTIDE SEQUENCE</scope>
</reference>
<proteinExistence type="predicted"/>
<feature type="compositionally biased region" description="Polar residues" evidence="1">
    <location>
        <begin position="1"/>
        <end position="11"/>
    </location>
</feature>
<dbReference type="EMBL" id="GBXM01046361">
    <property type="protein sequence ID" value="JAH62216.1"/>
    <property type="molecule type" value="Transcribed_RNA"/>
</dbReference>
<evidence type="ECO:0000313" key="2">
    <source>
        <dbReference type="EMBL" id="JAH62216.1"/>
    </source>
</evidence>
<sequence length="20" mass="2334">MNGSSYSTVPTKTRRREYTV</sequence>
<feature type="region of interest" description="Disordered" evidence="1">
    <location>
        <begin position="1"/>
        <end position="20"/>
    </location>
</feature>
<reference evidence="2" key="2">
    <citation type="journal article" date="2015" name="Fish Shellfish Immunol.">
        <title>Early steps in the European eel (Anguilla anguilla)-Vibrio vulnificus interaction in the gills: Role of the RtxA13 toxin.</title>
        <authorList>
            <person name="Callol A."/>
            <person name="Pajuelo D."/>
            <person name="Ebbesson L."/>
            <person name="Teles M."/>
            <person name="MacKenzie S."/>
            <person name="Amaro C."/>
        </authorList>
    </citation>
    <scope>NUCLEOTIDE SEQUENCE</scope>
</reference>